<dbReference type="InterPro" id="IPR038750">
    <property type="entry name" value="YczE/YyaS-like"/>
</dbReference>
<gene>
    <name evidence="2" type="ORF">QJT92_02535</name>
</gene>
<proteinExistence type="predicted"/>
<feature type="transmembrane region" description="Helical" evidence="1">
    <location>
        <begin position="119"/>
        <end position="140"/>
    </location>
</feature>
<feature type="transmembrane region" description="Helical" evidence="1">
    <location>
        <begin position="66"/>
        <end position="86"/>
    </location>
</feature>
<sequence>MESKKRALITTIWSAESSWKPRTITLIVLCLSLLIFGIGDGLLLLASLGSSPWTVLAQGISLKTGVNIGIVTLLISLCVMLTWLPFKQRLGLGPLLNMVLIALGLGLTAQFIAPPEGMLLRLVFAISGIVIIGVASAFYLTCHMGAGPRDGLMVGIYQLTGWKVAYIRTSIEAIVCFLGWLLGGVVGISTLLFAFAVGWVLQISLHFITRYFSATQQPK</sequence>
<accession>A0ABT9JJ18</accession>
<comment type="caution">
    <text evidence="2">The sequence shown here is derived from an EMBL/GenBank/DDBJ whole genome shotgun (WGS) entry which is preliminary data.</text>
</comment>
<dbReference type="EMBL" id="JASAVS010000003">
    <property type="protein sequence ID" value="MDP8084813.1"/>
    <property type="molecule type" value="Genomic_DNA"/>
</dbReference>
<name>A0ABT9JJ18_9PAST</name>
<reference evidence="2 3" key="1">
    <citation type="journal article" date="2023" name="Front. Microbiol.">
        <title>Phylogeography and host specificity of Pasteurellaceae pathogenic to sea-farmed fish in the north-east Atlantic.</title>
        <authorList>
            <person name="Gulla S."/>
            <person name="Colquhoun D.J."/>
            <person name="Olsen A.B."/>
            <person name="Spilsberg B."/>
            <person name="Lagesen K."/>
            <person name="Aakesson C.P."/>
            <person name="Strom S."/>
            <person name="Manji F."/>
            <person name="Birkbeck T.H."/>
            <person name="Nilsen H.K."/>
        </authorList>
    </citation>
    <scope>NUCLEOTIDE SEQUENCE [LARGE SCALE GENOMIC DNA]</scope>
    <source>
        <strain evidence="2 3">VIO11850</strain>
    </source>
</reference>
<dbReference type="Pfam" id="PF19700">
    <property type="entry name" value="DUF6198"/>
    <property type="match status" value="1"/>
</dbReference>
<dbReference type="PANTHER" id="PTHR40078:SF1">
    <property type="entry name" value="INTEGRAL MEMBRANE PROTEIN"/>
    <property type="match status" value="1"/>
</dbReference>
<evidence type="ECO:0000256" key="1">
    <source>
        <dbReference type="SAM" id="Phobius"/>
    </source>
</evidence>
<keyword evidence="1" id="KW-0812">Transmembrane</keyword>
<dbReference type="PANTHER" id="PTHR40078">
    <property type="entry name" value="INTEGRAL MEMBRANE PROTEIN-RELATED"/>
    <property type="match status" value="1"/>
</dbReference>
<evidence type="ECO:0000313" key="3">
    <source>
        <dbReference type="Proteomes" id="UP001224812"/>
    </source>
</evidence>
<feature type="transmembrane region" description="Helical" evidence="1">
    <location>
        <begin position="177"/>
        <end position="201"/>
    </location>
</feature>
<organism evidence="2 3">
    <name type="scientific">Phocoenobacter skyensis</name>
    <dbReference type="NCBI Taxonomy" id="97481"/>
    <lineage>
        <taxon>Bacteria</taxon>
        <taxon>Pseudomonadati</taxon>
        <taxon>Pseudomonadota</taxon>
        <taxon>Gammaproteobacteria</taxon>
        <taxon>Pasteurellales</taxon>
        <taxon>Pasteurellaceae</taxon>
        <taxon>Phocoenobacter</taxon>
    </lineage>
</organism>
<protein>
    <submittedName>
        <fullName evidence="2">YitT family protein</fullName>
    </submittedName>
</protein>
<keyword evidence="3" id="KW-1185">Reference proteome</keyword>
<dbReference type="Proteomes" id="UP001224812">
    <property type="component" value="Unassembled WGS sequence"/>
</dbReference>
<feature type="transmembrane region" description="Helical" evidence="1">
    <location>
        <begin position="24"/>
        <end position="46"/>
    </location>
</feature>
<feature type="transmembrane region" description="Helical" evidence="1">
    <location>
        <begin position="95"/>
        <end position="113"/>
    </location>
</feature>
<keyword evidence="1" id="KW-1133">Transmembrane helix</keyword>
<evidence type="ECO:0000313" key="2">
    <source>
        <dbReference type="EMBL" id="MDP8084813.1"/>
    </source>
</evidence>
<keyword evidence="1" id="KW-0472">Membrane</keyword>
<dbReference type="RefSeq" id="WP_306383813.1">
    <property type="nucleotide sequence ID" value="NZ_JASAVR010000003.1"/>
</dbReference>